<feature type="compositionally biased region" description="Low complexity" evidence="3">
    <location>
        <begin position="235"/>
        <end position="249"/>
    </location>
</feature>
<evidence type="ECO:0000256" key="1">
    <source>
        <dbReference type="ARBA" id="ARBA00022723"/>
    </source>
</evidence>
<evidence type="ECO:0000313" key="5">
    <source>
        <dbReference type="Proteomes" id="UP000267900"/>
    </source>
</evidence>
<dbReference type="InterPro" id="IPR050963">
    <property type="entry name" value="Sirohydro_Cobaltochel/CbiX"/>
</dbReference>
<dbReference type="AlphaFoldDB" id="A0A3Q9FR10"/>
<dbReference type="RefSeq" id="WP_126912683.1">
    <property type="nucleotide sequence ID" value="NZ_CP034587.1"/>
</dbReference>
<name>A0A3Q9FR10_STRLT</name>
<accession>A0A3Q9FR10</accession>
<keyword evidence="1" id="KW-0479">Metal-binding</keyword>
<dbReference type="Gene3D" id="3.40.50.1400">
    <property type="match status" value="2"/>
</dbReference>
<dbReference type="InterPro" id="IPR002762">
    <property type="entry name" value="CbiX-like"/>
</dbReference>
<dbReference type="SUPFAM" id="SSF53800">
    <property type="entry name" value="Chelatase"/>
    <property type="match status" value="1"/>
</dbReference>
<feature type="region of interest" description="Disordered" evidence="3">
    <location>
        <begin position="235"/>
        <end position="259"/>
    </location>
</feature>
<dbReference type="CDD" id="cd03416">
    <property type="entry name" value="CbiX_SirB_N"/>
    <property type="match status" value="1"/>
</dbReference>
<dbReference type="EMBL" id="CP034587">
    <property type="protein sequence ID" value="AZQ70118.1"/>
    <property type="molecule type" value="Genomic_DNA"/>
</dbReference>
<sequence length="259" mass="25792">MGGPAPVLVAVAHGTRDPAGVRTVRLLLDRVRALRPGLRVECGFLGLAAPAPGDVLERVAGPVVVVPVLLGPGYHVRVDIPAVLDAAGAGHRAVTAPALGPDPLLAEALSGRLREAGWCGRAPGAAVVLAAAGSRDPAATAATRAMAGLLSARLGAPVVPAHLGGPLPPPAEAVAALRRRGLPGPLAVAPYLLAPGDFARRAGSGRGADAVAAPLGTHPAVARLVLRRYDQAAARAARPVPGARPAGAVDHGSRSRTGR</sequence>
<dbReference type="GO" id="GO:0046872">
    <property type="term" value="F:metal ion binding"/>
    <property type="evidence" value="ECO:0007669"/>
    <property type="project" value="UniProtKB-KW"/>
</dbReference>
<protein>
    <submittedName>
        <fullName evidence="4">Sirohydrochlorin chelatase</fullName>
    </submittedName>
</protein>
<organism evidence="4 5">
    <name type="scientific">Streptomyces luteoverticillatus</name>
    <name type="common">Streptoverticillium luteoverticillatus</name>
    <dbReference type="NCBI Taxonomy" id="66425"/>
    <lineage>
        <taxon>Bacteria</taxon>
        <taxon>Bacillati</taxon>
        <taxon>Actinomycetota</taxon>
        <taxon>Actinomycetes</taxon>
        <taxon>Kitasatosporales</taxon>
        <taxon>Streptomycetaceae</taxon>
        <taxon>Streptomyces</taxon>
    </lineage>
</organism>
<dbReference type="PANTHER" id="PTHR33542:SF5">
    <property type="entry name" value="FERROCHELATASE CHE1"/>
    <property type="match status" value="1"/>
</dbReference>
<dbReference type="PANTHER" id="PTHR33542">
    <property type="entry name" value="SIROHYDROCHLORIN FERROCHELATASE, CHLOROPLASTIC"/>
    <property type="match status" value="1"/>
</dbReference>
<proteinExistence type="predicted"/>
<dbReference type="GO" id="GO:0016829">
    <property type="term" value="F:lyase activity"/>
    <property type="evidence" value="ECO:0007669"/>
    <property type="project" value="UniProtKB-KW"/>
</dbReference>
<evidence type="ECO:0000256" key="2">
    <source>
        <dbReference type="ARBA" id="ARBA00023239"/>
    </source>
</evidence>
<evidence type="ECO:0000313" key="4">
    <source>
        <dbReference type="EMBL" id="AZQ70118.1"/>
    </source>
</evidence>
<gene>
    <name evidence="4" type="ORF">EKH77_01820</name>
</gene>
<keyword evidence="2" id="KW-0456">Lyase</keyword>
<evidence type="ECO:0000256" key="3">
    <source>
        <dbReference type="SAM" id="MobiDB-lite"/>
    </source>
</evidence>
<keyword evidence="5" id="KW-1185">Reference proteome</keyword>
<dbReference type="OrthoDB" id="7345302at2"/>
<dbReference type="Proteomes" id="UP000267900">
    <property type="component" value="Chromosome"/>
</dbReference>
<reference evidence="4 5" key="1">
    <citation type="submission" date="2018-12" db="EMBL/GenBank/DDBJ databases">
        <title>The whole draft genome of Streptomyce luteoverticillatus CGMCC 15060.</title>
        <authorList>
            <person name="Feng Z."/>
            <person name="Chen G."/>
            <person name="Zhang J."/>
            <person name="Zhu H."/>
            <person name="Yu X."/>
            <person name="Zhang W."/>
            <person name="Zhang X."/>
        </authorList>
    </citation>
    <scope>NUCLEOTIDE SEQUENCE [LARGE SCALE GENOMIC DNA]</scope>
    <source>
        <strain evidence="4 5">CGMCC 15060</strain>
    </source>
</reference>
<dbReference type="Pfam" id="PF01903">
    <property type="entry name" value="CbiX"/>
    <property type="match status" value="2"/>
</dbReference>